<gene>
    <name evidence="1" type="ORF">OXU80_08485</name>
</gene>
<accession>A0ACD4NTU1</accession>
<dbReference type="Proteomes" id="UP001163223">
    <property type="component" value="Chromosome"/>
</dbReference>
<name>A0ACD4NTU1_9HYPH</name>
<keyword evidence="2" id="KW-1185">Reference proteome</keyword>
<reference evidence="1" key="1">
    <citation type="submission" date="2022-11" db="EMBL/GenBank/DDBJ databases">
        <title>beta-Carotene-producing bacterium, Jeongeuplla avenae sp. nov., alleviates the salt stress of Arabidopsis seedlings.</title>
        <authorList>
            <person name="Jiang L."/>
            <person name="Lee J."/>
        </authorList>
    </citation>
    <scope>NUCLEOTIDE SEQUENCE</scope>
    <source>
        <strain evidence="1">DY_R2A_6</strain>
    </source>
</reference>
<organism evidence="1 2">
    <name type="scientific">Antarcticirhabdus aurantiaca</name>
    <dbReference type="NCBI Taxonomy" id="2606717"/>
    <lineage>
        <taxon>Bacteria</taxon>
        <taxon>Pseudomonadati</taxon>
        <taxon>Pseudomonadota</taxon>
        <taxon>Alphaproteobacteria</taxon>
        <taxon>Hyphomicrobiales</taxon>
        <taxon>Aurantimonadaceae</taxon>
        <taxon>Antarcticirhabdus</taxon>
    </lineage>
</organism>
<protein>
    <submittedName>
        <fullName evidence="1">C-type cytochrome</fullName>
    </submittedName>
</protein>
<evidence type="ECO:0000313" key="1">
    <source>
        <dbReference type="EMBL" id="WAJ30227.1"/>
    </source>
</evidence>
<proteinExistence type="predicted"/>
<dbReference type="EMBL" id="CP113520">
    <property type="protein sequence ID" value="WAJ30227.1"/>
    <property type="molecule type" value="Genomic_DNA"/>
</dbReference>
<evidence type="ECO:0000313" key="2">
    <source>
        <dbReference type="Proteomes" id="UP001163223"/>
    </source>
</evidence>
<sequence length="429" mass="45603">MRVSFELTRKRIAVLALAAVVVPFAVGASGIVPISASSGHWAPFGWFLHWVMGQTVDRQSLGYSPPDGFDPADPKLVQRVAGHFATGCAPCHGAPGEAQSPVVLAMTPHPPRLEAQVGEWKDRELFWIGKHGVKYSGMPAWATQKRDDEVWALVAFLRAYPDMTPEEYGRLALGDGLTPPTDIGPGEQGGTQGTGAPGRAAVAEAVADCARCHGYDGRGVGEGPAAGAFPVIAGQSEAYLFETLQAYSIAARESGIMQPAAKRYDEPMLRELARWYATQPVDAPAGETVVAAAEPPPTGIPQQIWPQTSPSASDAPPFAPAAAEDGGSDEADDPALLALGQGIAERGIPSRKIASCQSCHGPAGRAGNSVYPSLSGQPAWYLEEHLHLWQEEKRGGTRYAHLMHEFAINLTEEQMKAVSAWYASRPLGE</sequence>